<dbReference type="PROSITE" id="PS50290">
    <property type="entry name" value="PI3_4_KINASE_3"/>
    <property type="match status" value="1"/>
</dbReference>
<dbReference type="PROSITE" id="PS51545">
    <property type="entry name" value="PIK_HELICAL"/>
    <property type="match status" value="1"/>
</dbReference>
<sequence>MYWAPLPPPTAVTLLSGHHQTEPWTLQYAVRVLEAYDVDIVFFYIPQLVQALRYDHLGYVQHYLLFAAKISQLFAHTIIWNMKANMFLFNKDGQATEPDSLKPRLDAIVDRIVNGLSGSDKDFYEREFEFFHKITSISGSLMPLVRSGGSKPEKKKKIDEEMAKIKVEVGVYLPTNPEGIVLDIDYTSGRPLQSHAKAPYMATFKDHDKKDAAQHRWMSVIFKVGDDCRQDLLCLQLIAIFKSIFQRAQLNLYLFPYRMVPTGPGCGVLEVVPRSISRDIMGRERVNGLHAWYRAQFGPENSVAYKRAQHNLVRSLAASSLVLYLLQIKDRHNGNIMFDEDGHIVHIDFGFMLGIAPGGGILEPAPFKLTAEMVDVLGGHVQAPSYRLFMHLLIKAFLTARNYADEIIDMVRMMQDSGLPCFRGEATVRALRDRFVLHKTERQAAEHMVACIRQSHENTRSVFYDRFQHLTNGIPYA</sequence>
<dbReference type="PROSITE" id="PS00915">
    <property type="entry name" value="PI3_4_KINASE_1"/>
    <property type="match status" value="1"/>
</dbReference>
<accession>A0A4P9X8E3</accession>
<dbReference type="PANTHER" id="PTHR10048:SF15">
    <property type="entry name" value="PHOSPHATIDYLINOSITOL 4-KINASE ALPHA"/>
    <property type="match status" value="1"/>
</dbReference>
<dbReference type="InterPro" id="IPR036940">
    <property type="entry name" value="PI3/4_kinase_cat_sf"/>
</dbReference>
<dbReference type="Proteomes" id="UP000274922">
    <property type="component" value="Unassembled WGS sequence"/>
</dbReference>
<keyword evidence="4" id="KW-0808">Transferase</keyword>
<dbReference type="CDD" id="cd05167">
    <property type="entry name" value="PI4Kc_III_alpha"/>
    <property type="match status" value="1"/>
</dbReference>
<dbReference type="Gene3D" id="3.30.1010.10">
    <property type="entry name" value="Phosphatidylinositol 3-kinase Catalytic Subunit, Chain A, domain 4"/>
    <property type="match status" value="1"/>
</dbReference>
<evidence type="ECO:0000256" key="7">
    <source>
        <dbReference type="ARBA" id="ARBA00022840"/>
    </source>
</evidence>
<dbReference type="SUPFAM" id="SSF56112">
    <property type="entry name" value="Protein kinase-like (PK-like)"/>
    <property type="match status" value="1"/>
</dbReference>
<dbReference type="GO" id="GO:0005524">
    <property type="term" value="F:ATP binding"/>
    <property type="evidence" value="ECO:0007669"/>
    <property type="project" value="UniProtKB-KW"/>
</dbReference>
<dbReference type="FunFam" id="3.30.1010.10:FF:000014">
    <property type="entry name" value="Phosphatidylinositol 4-kinase STT4"/>
    <property type="match status" value="1"/>
</dbReference>
<reference evidence="11" key="1">
    <citation type="journal article" date="2018" name="Nat. Microbiol.">
        <title>Leveraging single-cell genomics to expand the fungal tree of life.</title>
        <authorList>
            <person name="Ahrendt S.R."/>
            <person name="Quandt C.A."/>
            <person name="Ciobanu D."/>
            <person name="Clum A."/>
            <person name="Salamov A."/>
            <person name="Andreopoulos B."/>
            <person name="Cheng J.F."/>
            <person name="Woyke T."/>
            <person name="Pelin A."/>
            <person name="Henrissat B."/>
            <person name="Reynolds N.K."/>
            <person name="Benny G.L."/>
            <person name="Smith M.E."/>
            <person name="James T.Y."/>
            <person name="Grigoriev I.V."/>
        </authorList>
    </citation>
    <scope>NUCLEOTIDE SEQUENCE [LARGE SCALE GENOMIC DNA]</scope>
    <source>
        <strain evidence="11">ATCC 52028</strain>
    </source>
</reference>
<organism evidence="10 11">
    <name type="scientific">Caulochytrium protostelioides</name>
    <dbReference type="NCBI Taxonomy" id="1555241"/>
    <lineage>
        <taxon>Eukaryota</taxon>
        <taxon>Fungi</taxon>
        <taxon>Fungi incertae sedis</taxon>
        <taxon>Chytridiomycota</taxon>
        <taxon>Chytridiomycota incertae sedis</taxon>
        <taxon>Chytridiomycetes</taxon>
        <taxon>Caulochytriales</taxon>
        <taxon>Caulochytriaceae</taxon>
        <taxon>Caulochytrium</taxon>
    </lineage>
</organism>
<feature type="domain" description="PIK helical" evidence="9">
    <location>
        <begin position="1"/>
        <end position="111"/>
    </location>
</feature>
<dbReference type="InterPro" id="IPR000403">
    <property type="entry name" value="PI3/4_kinase_cat_dom"/>
</dbReference>
<dbReference type="STRING" id="1555241.A0A4P9X8E3"/>
<dbReference type="EMBL" id="ML014168">
    <property type="protein sequence ID" value="RKP01557.1"/>
    <property type="molecule type" value="Genomic_DNA"/>
</dbReference>
<evidence type="ECO:0000313" key="10">
    <source>
        <dbReference type="EMBL" id="RKP01557.1"/>
    </source>
</evidence>
<dbReference type="SMART" id="SM00146">
    <property type="entry name" value="PI3Kc"/>
    <property type="match status" value="1"/>
</dbReference>
<dbReference type="InterPro" id="IPR011009">
    <property type="entry name" value="Kinase-like_dom_sf"/>
</dbReference>
<dbReference type="InterPro" id="IPR016024">
    <property type="entry name" value="ARM-type_fold"/>
</dbReference>
<evidence type="ECO:0000313" key="11">
    <source>
        <dbReference type="Proteomes" id="UP000274922"/>
    </source>
</evidence>
<dbReference type="InterPro" id="IPR042236">
    <property type="entry name" value="PI3K_accessory_sf"/>
</dbReference>
<dbReference type="Gene3D" id="1.10.1070.11">
    <property type="entry name" value="Phosphatidylinositol 3-/4-kinase, catalytic domain"/>
    <property type="match status" value="1"/>
</dbReference>
<dbReference type="PANTHER" id="PTHR10048">
    <property type="entry name" value="PHOSPHATIDYLINOSITOL KINASE"/>
    <property type="match status" value="1"/>
</dbReference>
<name>A0A4P9X8E3_9FUNG</name>
<dbReference type="AlphaFoldDB" id="A0A4P9X8E3"/>
<dbReference type="InterPro" id="IPR015433">
    <property type="entry name" value="PI3/4_kinase"/>
</dbReference>
<evidence type="ECO:0000259" key="8">
    <source>
        <dbReference type="PROSITE" id="PS50290"/>
    </source>
</evidence>
<evidence type="ECO:0000256" key="6">
    <source>
        <dbReference type="ARBA" id="ARBA00022777"/>
    </source>
</evidence>
<protein>
    <recommendedName>
        <fullName evidence="3">1-phosphatidylinositol 4-kinase</fullName>
        <ecNumber evidence="3">2.7.1.67</ecNumber>
    </recommendedName>
</protein>
<dbReference type="InterPro" id="IPR001263">
    <property type="entry name" value="PI3K_accessory_dom"/>
</dbReference>
<dbReference type="GO" id="GO:0046854">
    <property type="term" value="P:phosphatidylinositol phosphate biosynthetic process"/>
    <property type="evidence" value="ECO:0007669"/>
    <property type="project" value="InterPro"/>
</dbReference>
<feature type="domain" description="PI3K/PI4K catalytic" evidence="8">
    <location>
        <begin position="186"/>
        <end position="460"/>
    </location>
</feature>
<dbReference type="OrthoDB" id="10264149at2759"/>
<dbReference type="GO" id="GO:0004430">
    <property type="term" value="F:1-phosphatidylinositol 4-kinase activity"/>
    <property type="evidence" value="ECO:0007669"/>
    <property type="project" value="UniProtKB-EC"/>
</dbReference>
<keyword evidence="6" id="KW-0418">Kinase</keyword>
<comment type="similarity">
    <text evidence="2">Belongs to the PI3/PI4-kinase family. Type III PI4K subfamily.</text>
</comment>
<evidence type="ECO:0000256" key="4">
    <source>
        <dbReference type="ARBA" id="ARBA00022679"/>
    </source>
</evidence>
<dbReference type="GO" id="GO:0048015">
    <property type="term" value="P:phosphatidylinositol-mediated signaling"/>
    <property type="evidence" value="ECO:0007669"/>
    <property type="project" value="TreeGrafter"/>
</dbReference>
<dbReference type="InterPro" id="IPR018936">
    <property type="entry name" value="PI3/4_kinase_CS"/>
</dbReference>
<evidence type="ECO:0000256" key="1">
    <source>
        <dbReference type="ARBA" id="ARBA00001686"/>
    </source>
</evidence>
<comment type="catalytic activity">
    <reaction evidence="1">
        <text>a 1,2-diacyl-sn-glycero-3-phospho-(1D-myo-inositol) + ATP = a 1,2-diacyl-sn-glycero-3-phospho-(1D-myo-inositol 4-phosphate) + ADP + H(+)</text>
        <dbReference type="Rhea" id="RHEA:19877"/>
        <dbReference type="ChEBI" id="CHEBI:15378"/>
        <dbReference type="ChEBI" id="CHEBI:30616"/>
        <dbReference type="ChEBI" id="CHEBI:57880"/>
        <dbReference type="ChEBI" id="CHEBI:58178"/>
        <dbReference type="ChEBI" id="CHEBI:456216"/>
        <dbReference type="EC" id="2.7.1.67"/>
    </reaction>
</comment>
<proteinExistence type="inferred from homology"/>
<evidence type="ECO:0000259" key="9">
    <source>
        <dbReference type="PROSITE" id="PS51545"/>
    </source>
</evidence>
<dbReference type="Pfam" id="PF00613">
    <property type="entry name" value="PI3Ka"/>
    <property type="match status" value="1"/>
</dbReference>
<dbReference type="SUPFAM" id="SSF48371">
    <property type="entry name" value="ARM repeat"/>
    <property type="match status" value="1"/>
</dbReference>
<keyword evidence="7" id="KW-0067">ATP-binding</keyword>
<dbReference type="FunFam" id="1.10.1070.11:FF:000016">
    <property type="entry name" value="PIK1p Phosphatidylinositol 4-kinase"/>
    <property type="match status" value="1"/>
</dbReference>
<evidence type="ECO:0000256" key="2">
    <source>
        <dbReference type="ARBA" id="ARBA00006209"/>
    </source>
</evidence>
<gene>
    <name evidence="10" type="ORF">CXG81DRAFT_11848</name>
</gene>
<dbReference type="GO" id="GO:0005886">
    <property type="term" value="C:plasma membrane"/>
    <property type="evidence" value="ECO:0007669"/>
    <property type="project" value="TreeGrafter"/>
</dbReference>
<dbReference type="Pfam" id="PF00454">
    <property type="entry name" value="PI3_PI4_kinase"/>
    <property type="match status" value="1"/>
</dbReference>
<dbReference type="GO" id="GO:0005737">
    <property type="term" value="C:cytoplasm"/>
    <property type="evidence" value="ECO:0007669"/>
    <property type="project" value="TreeGrafter"/>
</dbReference>
<dbReference type="EC" id="2.7.1.67" evidence="3"/>
<evidence type="ECO:0000256" key="5">
    <source>
        <dbReference type="ARBA" id="ARBA00022741"/>
    </source>
</evidence>
<keyword evidence="11" id="KW-1185">Reference proteome</keyword>
<evidence type="ECO:0000256" key="3">
    <source>
        <dbReference type="ARBA" id="ARBA00012169"/>
    </source>
</evidence>
<dbReference type="Gene3D" id="1.25.40.70">
    <property type="entry name" value="Phosphatidylinositol 3-kinase, accessory domain (PIK)"/>
    <property type="match status" value="1"/>
</dbReference>
<dbReference type="PROSITE" id="PS00916">
    <property type="entry name" value="PI3_4_KINASE_2"/>
    <property type="match status" value="1"/>
</dbReference>
<keyword evidence="5" id="KW-0547">Nucleotide-binding</keyword>